<keyword evidence="7" id="KW-1185">Reference proteome</keyword>
<dbReference type="Gene3D" id="3.30.450.40">
    <property type="match status" value="1"/>
</dbReference>
<dbReference type="SUPFAM" id="SSF55781">
    <property type="entry name" value="GAF domain-like"/>
    <property type="match status" value="1"/>
</dbReference>
<dbReference type="SUPFAM" id="SSF46785">
    <property type="entry name" value="Winged helix' DNA-binding domain"/>
    <property type="match status" value="1"/>
</dbReference>
<evidence type="ECO:0000259" key="5">
    <source>
        <dbReference type="PROSITE" id="PS51078"/>
    </source>
</evidence>
<feature type="domain" description="HTH iclR-type" evidence="4">
    <location>
        <begin position="2"/>
        <end position="63"/>
    </location>
</feature>
<dbReference type="RefSeq" id="WP_345468481.1">
    <property type="nucleotide sequence ID" value="NZ_BAABRP010000035.1"/>
</dbReference>
<comment type="caution">
    <text evidence="6">The sequence shown here is derived from an EMBL/GenBank/DDBJ whole genome shotgun (WGS) entry which is preliminary data.</text>
</comment>
<dbReference type="PROSITE" id="PS51078">
    <property type="entry name" value="ICLR_ED"/>
    <property type="match status" value="1"/>
</dbReference>
<dbReference type="SMART" id="SM00346">
    <property type="entry name" value="HTH_ICLR"/>
    <property type="match status" value="1"/>
</dbReference>
<evidence type="ECO:0000259" key="4">
    <source>
        <dbReference type="PROSITE" id="PS51077"/>
    </source>
</evidence>
<dbReference type="PANTHER" id="PTHR30136:SF2">
    <property type="entry name" value="TRANSCRIPTIONAL REGULATOR ICLR"/>
    <property type="match status" value="1"/>
</dbReference>
<dbReference type="Pfam" id="PF01614">
    <property type="entry name" value="IclR_C"/>
    <property type="match status" value="1"/>
</dbReference>
<keyword evidence="3" id="KW-0804">Transcription</keyword>
<dbReference type="Pfam" id="PF09339">
    <property type="entry name" value="HTH_IclR"/>
    <property type="match status" value="1"/>
</dbReference>
<protein>
    <submittedName>
        <fullName evidence="6">HTH-type transcriptional regulator XynR</fullName>
    </submittedName>
</protein>
<proteinExistence type="predicted"/>
<sequence length="273" mass="30282">MLSTLEKAGRVLRLFTAHNPEWGVSEVARKLSIPKTSAHDALTTLTQIGLVHRMVTGRYRLGFMIVPLHAVLMAQTPWRLVAHEEMERLAVLLQEPLHLMAFDGGHAICIDLVEGDGDPPLVRVGDVLPAYASASGKVFLASRSQEEVRRVCARMQAFTPNTIVSLDELQSELARIRERGYGLDIEESNSGRSAIGAPIYNANGEIIAAVTIAAATPRFERHKSLWLQELLAATHVISERLGYQPDPGEGRLHWHLVEGQEKLRQAPRNQRKS</sequence>
<keyword evidence="2" id="KW-0238">DNA-binding</keyword>
<evidence type="ECO:0000256" key="1">
    <source>
        <dbReference type="ARBA" id="ARBA00023015"/>
    </source>
</evidence>
<dbReference type="Gene3D" id="1.10.10.10">
    <property type="entry name" value="Winged helix-like DNA-binding domain superfamily/Winged helix DNA-binding domain"/>
    <property type="match status" value="1"/>
</dbReference>
<dbReference type="InterPro" id="IPR014757">
    <property type="entry name" value="Tscrpt_reg_IclR_C"/>
</dbReference>
<dbReference type="InterPro" id="IPR005471">
    <property type="entry name" value="Tscrpt_reg_IclR_N"/>
</dbReference>
<dbReference type="InterPro" id="IPR029016">
    <property type="entry name" value="GAF-like_dom_sf"/>
</dbReference>
<dbReference type="InterPro" id="IPR036388">
    <property type="entry name" value="WH-like_DNA-bd_sf"/>
</dbReference>
<dbReference type="Proteomes" id="UP001401887">
    <property type="component" value="Unassembled WGS sequence"/>
</dbReference>
<dbReference type="EMBL" id="BAABRP010000035">
    <property type="protein sequence ID" value="GAA5515058.1"/>
    <property type="molecule type" value="Genomic_DNA"/>
</dbReference>
<dbReference type="InterPro" id="IPR036390">
    <property type="entry name" value="WH_DNA-bd_sf"/>
</dbReference>
<evidence type="ECO:0000256" key="3">
    <source>
        <dbReference type="ARBA" id="ARBA00023163"/>
    </source>
</evidence>
<gene>
    <name evidence="6" type="primary">xynR_4</name>
    <name evidence="6" type="ORF">Dcar01_03822</name>
</gene>
<reference evidence="6 7" key="1">
    <citation type="submission" date="2024-02" db="EMBL/GenBank/DDBJ databases">
        <title>Deinococcus carri NBRC 110142.</title>
        <authorList>
            <person name="Ichikawa N."/>
            <person name="Katano-Makiyama Y."/>
            <person name="Hidaka K."/>
        </authorList>
    </citation>
    <scope>NUCLEOTIDE SEQUENCE [LARGE SCALE GENOMIC DNA]</scope>
    <source>
        <strain evidence="6 7">NBRC 110142</strain>
    </source>
</reference>
<dbReference type="InterPro" id="IPR050707">
    <property type="entry name" value="HTH_MetabolicPath_Reg"/>
</dbReference>
<dbReference type="PANTHER" id="PTHR30136">
    <property type="entry name" value="HELIX-TURN-HELIX TRANSCRIPTIONAL REGULATOR, ICLR FAMILY"/>
    <property type="match status" value="1"/>
</dbReference>
<evidence type="ECO:0000313" key="7">
    <source>
        <dbReference type="Proteomes" id="UP001401887"/>
    </source>
</evidence>
<evidence type="ECO:0000313" key="6">
    <source>
        <dbReference type="EMBL" id="GAA5515058.1"/>
    </source>
</evidence>
<name>A0ABP9WEP7_9DEIO</name>
<accession>A0ABP9WEP7</accession>
<feature type="domain" description="IclR-ED" evidence="5">
    <location>
        <begin position="64"/>
        <end position="243"/>
    </location>
</feature>
<evidence type="ECO:0000256" key="2">
    <source>
        <dbReference type="ARBA" id="ARBA00023125"/>
    </source>
</evidence>
<organism evidence="6 7">
    <name type="scientific">Deinococcus carri</name>
    <dbReference type="NCBI Taxonomy" id="1211323"/>
    <lineage>
        <taxon>Bacteria</taxon>
        <taxon>Thermotogati</taxon>
        <taxon>Deinococcota</taxon>
        <taxon>Deinococci</taxon>
        <taxon>Deinococcales</taxon>
        <taxon>Deinococcaceae</taxon>
        <taxon>Deinococcus</taxon>
    </lineage>
</organism>
<dbReference type="PROSITE" id="PS51077">
    <property type="entry name" value="HTH_ICLR"/>
    <property type="match status" value="1"/>
</dbReference>
<keyword evidence="1" id="KW-0805">Transcription regulation</keyword>